<evidence type="ECO:0000256" key="8">
    <source>
        <dbReference type="ARBA" id="ARBA00022989"/>
    </source>
</evidence>
<comment type="subcellular location">
    <subcellularLocation>
        <location evidence="1">Golgi apparatus membrane</location>
        <topology evidence="1">Single-pass type II membrane protein</topology>
    </subcellularLocation>
    <subcellularLocation>
        <location evidence="12">Golgi apparatus</location>
        <location evidence="12">Golgi stack membrane</location>
        <topology evidence="12">Single-pass type II membrane protein</topology>
    </subcellularLocation>
</comment>
<evidence type="ECO:0000256" key="6">
    <source>
        <dbReference type="ARBA" id="ARBA00022692"/>
    </source>
</evidence>
<dbReference type="InterPro" id="IPR031481">
    <property type="entry name" value="Glyco_tran_10_N"/>
</dbReference>
<dbReference type="Gene3D" id="3.40.50.11660">
    <property type="entry name" value="Glycosyl transferase family 10, C-terminal domain"/>
    <property type="match status" value="1"/>
</dbReference>
<evidence type="ECO:0000256" key="2">
    <source>
        <dbReference type="ARBA" id="ARBA00004922"/>
    </source>
</evidence>
<comment type="similarity">
    <text evidence="3 12">Belongs to the glycosyltransferase 10 family.</text>
</comment>
<protein>
    <recommendedName>
        <fullName evidence="12">Fucosyltransferase</fullName>
        <ecNumber evidence="12">2.4.1.-</ecNumber>
    </recommendedName>
</protein>
<dbReference type="EMBL" id="CP111026">
    <property type="protein sequence ID" value="WAR27760.1"/>
    <property type="molecule type" value="Genomic_DNA"/>
</dbReference>
<keyword evidence="11" id="KW-0325">Glycoprotein</keyword>
<gene>
    <name evidence="15" type="ORF">MAR_013464</name>
</gene>
<dbReference type="Pfam" id="PF00852">
    <property type="entry name" value="Glyco_transf_10"/>
    <property type="match status" value="1"/>
</dbReference>
<dbReference type="SUPFAM" id="SSF53756">
    <property type="entry name" value="UDP-Glycosyltransferase/glycogen phosphorylase"/>
    <property type="match status" value="2"/>
</dbReference>
<evidence type="ECO:0000256" key="10">
    <source>
        <dbReference type="ARBA" id="ARBA00023136"/>
    </source>
</evidence>
<evidence type="ECO:0000259" key="14">
    <source>
        <dbReference type="Pfam" id="PF17039"/>
    </source>
</evidence>
<keyword evidence="5 12" id="KW-0808">Transferase</keyword>
<dbReference type="PANTHER" id="PTHR48438">
    <property type="entry name" value="ALPHA-(1,3)-FUCOSYLTRANSFERASE C-RELATED"/>
    <property type="match status" value="1"/>
</dbReference>
<keyword evidence="4 12" id="KW-0328">Glycosyltransferase</keyword>
<keyword evidence="7" id="KW-0735">Signal-anchor</keyword>
<dbReference type="Pfam" id="PF17039">
    <property type="entry name" value="Glyco_tran_10_N"/>
    <property type="match status" value="2"/>
</dbReference>
<evidence type="ECO:0000256" key="7">
    <source>
        <dbReference type="ARBA" id="ARBA00022968"/>
    </source>
</evidence>
<keyword evidence="10 12" id="KW-0472">Membrane</keyword>
<keyword evidence="9 12" id="KW-0333">Golgi apparatus</keyword>
<feature type="domain" description="Fucosyltransferase N-terminal" evidence="14">
    <location>
        <begin position="109"/>
        <end position="205"/>
    </location>
</feature>
<evidence type="ECO:0000256" key="1">
    <source>
        <dbReference type="ARBA" id="ARBA00004323"/>
    </source>
</evidence>
<evidence type="ECO:0000256" key="11">
    <source>
        <dbReference type="ARBA" id="ARBA00023180"/>
    </source>
</evidence>
<feature type="domain" description="Fucosyltransferase N-terminal" evidence="14">
    <location>
        <begin position="519"/>
        <end position="561"/>
    </location>
</feature>
<reference evidence="15" key="1">
    <citation type="submission" date="2022-11" db="EMBL/GenBank/DDBJ databases">
        <title>Centuries of genome instability and evolution in soft-shell clam transmissible cancer (bioRxiv).</title>
        <authorList>
            <person name="Hart S.F.M."/>
            <person name="Yonemitsu M.A."/>
            <person name="Giersch R.M."/>
            <person name="Beal B.F."/>
            <person name="Arriagada G."/>
            <person name="Davis B.W."/>
            <person name="Ostrander E.A."/>
            <person name="Goff S.P."/>
            <person name="Metzger M.J."/>
        </authorList>
    </citation>
    <scope>NUCLEOTIDE SEQUENCE</scope>
    <source>
        <strain evidence="15">MELC-2E11</strain>
        <tissue evidence="15">Siphon/mantle</tissue>
    </source>
</reference>
<evidence type="ECO:0000256" key="4">
    <source>
        <dbReference type="ARBA" id="ARBA00022676"/>
    </source>
</evidence>
<keyword evidence="8 12" id="KW-1133">Transmembrane helix</keyword>
<dbReference type="InterPro" id="IPR001503">
    <property type="entry name" value="Glyco_trans_10"/>
</dbReference>
<keyword evidence="16" id="KW-1185">Reference proteome</keyword>
<name>A0ABY7FZX4_MYAAR</name>
<dbReference type="PANTHER" id="PTHR48438:SF1">
    <property type="entry name" value="ALPHA-(1,3)-FUCOSYLTRANSFERASE C-RELATED"/>
    <property type="match status" value="1"/>
</dbReference>
<evidence type="ECO:0000256" key="5">
    <source>
        <dbReference type="ARBA" id="ARBA00022679"/>
    </source>
</evidence>
<sequence length="593" mass="68407">MAVRCSKFKRQFILLIGIFLVLTVILQIVPSFYEAQNNIVTAMKFPQFESRLLSNKSFTVVKRLKDPVSLWKVHPSDDRILLQAKFNPKIDLSLSPKRILLEQGLAGWNVKGGKQAFNDHDCPVQHCELHGHPNGEVFDARIFKEIELYSRLLQDAQAEVPRHSDQVWIMFALESPEASPSYEGLNDVINWTATYRYDSTMVTPYDKFQVYDNFTQISNYKSDKNYAQGKTKLAAIFVSNCYASNARLEYVKELQQYMDLDFYGSCGNLRCDKGFGNNCFENLQKEYKFYLSFENANCRDYITEKFFLNALRHDVVPVVMGAHPDDYRRVAPPGSFIHVEEFPNAQALAGHLKRLNELDDEYNDYFRWKSTGQFVDTKLWCRICSLLWDTDLPHQSIHDLEQWWRGDNICIGKGRWDEISNSNTITKIKPPRTPLSLFVFQASKRPATDDRILLQAKFNTKIDLSLSPKNIFLKQGLAGLNVNGSQQKLIDHDCPIQHCELHGHPNGLNNLLLGGAQAEVPRHQDHVWIIFALESPEASPSFEDLNVINWTFSYRYDSTMVYYKCQVYDSFTQISDYKSHKNFAEGKTKLEGT</sequence>
<keyword evidence="6 12" id="KW-0812">Transmembrane</keyword>
<dbReference type="InterPro" id="IPR038577">
    <property type="entry name" value="GT10-like_C_sf"/>
</dbReference>
<accession>A0ABY7FZX4</accession>
<evidence type="ECO:0000259" key="13">
    <source>
        <dbReference type="Pfam" id="PF00852"/>
    </source>
</evidence>
<organism evidence="15 16">
    <name type="scientific">Mya arenaria</name>
    <name type="common">Soft-shell clam</name>
    <dbReference type="NCBI Taxonomy" id="6604"/>
    <lineage>
        <taxon>Eukaryota</taxon>
        <taxon>Metazoa</taxon>
        <taxon>Spiralia</taxon>
        <taxon>Lophotrochozoa</taxon>
        <taxon>Mollusca</taxon>
        <taxon>Bivalvia</taxon>
        <taxon>Autobranchia</taxon>
        <taxon>Heteroconchia</taxon>
        <taxon>Euheterodonta</taxon>
        <taxon>Imparidentia</taxon>
        <taxon>Neoheterodontei</taxon>
        <taxon>Myida</taxon>
        <taxon>Myoidea</taxon>
        <taxon>Myidae</taxon>
        <taxon>Mya</taxon>
    </lineage>
</organism>
<evidence type="ECO:0000256" key="12">
    <source>
        <dbReference type="RuleBase" id="RU003832"/>
    </source>
</evidence>
<feature type="domain" description="Fucosyltransferase C-terminal" evidence="13">
    <location>
        <begin position="228"/>
        <end position="403"/>
    </location>
</feature>
<dbReference type="Proteomes" id="UP001164746">
    <property type="component" value="Chromosome 15"/>
</dbReference>
<dbReference type="InterPro" id="IPR055270">
    <property type="entry name" value="Glyco_tran_10_C"/>
</dbReference>
<evidence type="ECO:0000256" key="3">
    <source>
        <dbReference type="ARBA" id="ARBA00008919"/>
    </source>
</evidence>
<proteinExistence type="inferred from homology"/>
<dbReference type="EC" id="2.4.1.-" evidence="12"/>
<comment type="pathway">
    <text evidence="2">Protein modification; protein glycosylation.</text>
</comment>
<evidence type="ECO:0000256" key="9">
    <source>
        <dbReference type="ARBA" id="ARBA00023034"/>
    </source>
</evidence>
<evidence type="ECO:0000313" key="15">
    <source>
        <dbReference type="EMBL" id="WAR27760.1"/>
    </source>
</evidence>
<feature type="transmembrane region" description="Helical" evidence="12">
    <location>
        <begin position="12"/>
        <end position="33"/>
    </location>
</feature>
<evidence type="ECO:0000313" key="16">
    <source>
        <dbReference type="Proteomes" id="UP001164746"/>
    </source>
</evidence>